<name>A0ABR1STJ2_9PEZI</name>
<accession>A0ABR1STJ2</accession>
<dbReference type="PANTHER" id="PTHR34598">
    <property type="entry name" value="BLL6449 PROTEIN"/>
    <property type="match status" value="1"/>
</dbReference>
<comment type="caution">
    <text evidence="2">The sequence shown here is derived from an EMBL/GenBank/DDBJ whole genome shotgun (WGS) entry which is preliminary data.</text>
</comment>
<evidence type="ECO:0000313" key="2">
    <source>
        <dbReference type="EMBL" id="KAK8037631.1"/>
    </source>
</evidence>
<gene>
    <name evidence="2" type="ORF">PG991_000977</name>
</gene>
<sequence length="191" mass="22457">MPHVQGNIAFLRRRPEYKTEQPYIIALPPDSEIDPESSKLTNLEYERHLVEVRDIRNNINDFKLEVCGFEVFPYSTSKPLVTTVDDIHLYQRETESALKEKFSAERVISFEFKHRKNAEYNTPVINLEDPLQFLKPAKDAHCDYTFTSGPITAKRVLEEHGEQKYLKPGYRFRIHLEERLAKDHRYAFGSL</sequence>
<proteinExistence type="inferred from homology"/>
<keyword evidence="3" id="KW-1185">Reference proteome</keyword>
<evidence type="ECO:0000313" key="3">
    <source>
        <dbReference type="Proteomes" id="UP001396898"/>
    </source>
</evidence>
<protein>
    <submittedName>
        <fullName evidence="2">Uncharacterized protein</fullName>
    </submittedName>
</protein>
<comment type="similarity">
    <text evidence="1">Belongs to the asaB hydroxylase/desaturase family.</text>
</comment>
<dbReference type="EMBL" id="JAQQWI010000002">
    <property type="protein sequence ID" value="KAK8037631.1"/>
    <property type="molecule type" value="Genomic_DNA"/>
</dbReference>
<dbReference type="Proteomes" id="UP001396898">
    <property type="component" value="Unassembled WGS sequence"/>
</dbReference>
<evidence type="ECO:0000256" key="1">
    <source>
        <dbReference type="ARBA" id="ARBA00023604"/>
    </source>
</evidence>
<dbReference type="PANTHER" id="PTHR34598:SF3">
    <property type="entry name" value="OXIDOREDUCTASE AN1597"/>
    <property type="match status" value="1"/>
</dbReference>
<organism evidence="2 3">
    <name type="scientific">Apiospora marii</name>
    <dbReference type="NCBI Taxonomy" id="335849"/>
    <lineage>
        <taxon>Eukaryota</taxon>
        <taxon>Fungi</taxon>
        <taxon>Dikarya</taxon>
        <taxon>Ascomycota</taxon>
        <taxon>Pezizomycotina</taxon>
        <taxon>Sordariomycetes</taxon>
        <taxon>Xylariomycetidae</taxon>
        <taxon>Amphisphaeriales</taxon>
        <taxon>Apiosporaceae</taxon>
        <taxon>Apiospora</taxon>
    </lineage>
</organism>
<dbReference type="InterPro" id="IPR044053">
    <property type="entry name" value="AsaB-like"/>
</dbReference>
<reference evidence="2 3" key="1">
    <citation type="submission" date="2023-01" db="EMBL/GenBank/DDBJ databases">
        <title>Analysis of 21 Apiospora genomes using comparative genomics revels a genus with tremendous synthesis potential of carbohydrate active enzymes and secondary metabolites.</title>
        <authorList>
            <person name="Sorensen T."/>
        </authorList>
    </citation>
    <scope>NUCLEOTIDE SEQUENCE [LARGE SCALE GENOMIC DNA]</scope>
    <source>
        <strain evidence="2 3">CBS 20057</strain>
    </source>
</reference>